<evidence type="ECO:0000313" key="2">
    <source>
        <dbReference type="EMBL" id="KAK5603207.1"/>
    </source>
</evidence>
<feature type="non-terminal residue" evidence="2">
    <location>
        <position position="1"/>
    </location>
</feature>
<dbReference type="Proteomes" id="UP001311232">
    <property type="component" value="Unassembled WGS sequence"/>
</dbReference>
<accession>A0AAV9R2F9</accession>
<gene>
    <name evidence="2" type="ORF">CRENBAI_012586</name>
</gene>
<organism evidence="2 3">
    <name type="scientific">Crenichthys baileyi</name>
    <name type="common">White River springfish</name>
    <dbReference type="NCBI Taxonomy" id="28760"/>
    <lineage>
        <taxon>Eukaryota</taxon>
        <taxon>Metazoa</taxon>
        <taxon>Chordata</taxon>
        <taxon>Craniata</taxon>
        <taxon>Vertebrata</taxon>
        <taxon>Euteleostomi</taxon>
        <taxon>Actinopterygii</taxon>
        <taxon>Neopterygii</taxon>
        <taxon>Teleostei</taxon>
        <taxon>Neoteleostei</taxon>
        <taxon>Acanthomorphata</taxon>
        <taxon>Ovalentaria</taxon>
        <taxon>Atherinomorphae</taxon>
        <taxon>Cyprinodontiformes</taxon>
        <taxon>Goodeidae</taxon>
        <taxon>Crenichthys</taxon>
    </lineage>
</organism>
<evidence type="ECO:0000256" key="1">
    <source>
        <dbReference type="SAM" id="MobiDB-lite"/>
    </source>
</evidence>
<dbReference type="AlphaFoldDB" id="A0AAV9R2F9"/>
<feature type="region of interest" description="Disordered" evidence="1">
    <location>
        <begin position="23"/>
        <end position="78"/>
    </location>
</feature>
<evidence type="ECO:0000313" key="3">
    <source>
        <dbReference type="Proteomes" id="UP001311232"/>
    </source>
</evidence>
<name>A0AAV9R2F9_9TELE</name>
<proteinExistence type="predicted"/>
<comment type="caution">
    <text evidence="2">The sequence shown here is derived from an EMBL/GenBank/DDBJ whole genome shotgun (WGS) entry which is preliminary data.</text>
</comment>
<keyword evidence="3" id="KW-1185">Reference proteome</keyword>
<sequence length="136" mass="14774">RPIASLKAQGCGPLIHWGKPQHETAELGGNKHTHPSLLPLPMGHFRVEESPAPLEEMGSRPHALRGDEPCASSGSFPPSKVTFHIPRASLSIRRSDHRGLHLRLPPNLLCTGPSWLGLGVSRSPCCLDKSEVGYRN</sequence>
<dbReference type="EMBL" id="JAHHUM010002546">
    <property type="protein sequence ID" value="KAK5603207.1"/>
    <property type="molecule type" value="Genomic_DNA"/>
</dbReference>
<reference evidence="2 3" key="1">
    <citation type="submission" date="2021-06" db="EMBL/GenBank/DDBJ databases">
        <authorList>
            <person name="Palmer J.M."/>
        </authorList>
    </citation>
    <scope>NUCLEOTIDE SEQUENCE [LARGE SCALE GENOMIC DNA]</scope>
    <source>
        <strain evidence="2 3">MEX-2019</strain>
        <tissue evidence="2">Muscle</tissue>
    </source>
</reference>
<protein>
    <submittedName>
        <fullName evidence="2">Uncharacterized protein</fullName>
    </submittedName>
</protein>